<dbReference type="SUPFAM" id="SSF57959">
    <property type="entry name" value="Leucine zipper domain"/>
    <property type="match status" value="1"/>
</dbReference>
<dbReference type="PANTHER" id="PTHR40621:SF11">
    <property type="entry name" value="TRANSCRIPTION FACTOR KAPC-RELATED"/>
    <property type="match status" value="1"/>
</dbReference>
<reference evidence="11" key="1">
    <citation type="journal article" date="2020" name="Stud. Mycol.">
        <title>101 Dothideomycetes genomes: a test case for predicting lifestyles and emergence of pathogens.</title>
        <authorList>
            <person name="Haridas S."/>
            <person name="Albert R."/>
            <person name="Binder M."/>
            <person name="Bloem J."/>
            <person name="Labutti K."/>
            <person name="Salamov A."/>
            <person name="Andreopoulos B."/>
            <person name="Baker S."/>
            <person name="Barry K."/>
            <person name="Bills G."/>
            <person name="Bluhm B."/>
            <person name="Cannon C."/>
            <person name="Castanera R."/>
            <person name="Culley D."/>
            <person name="Daum C."/>
            <person name="Ezra D."/>
            <person name="Gonzalez J."/>
            <person name="Henrissat B."/>
            <person name="Kuo A."/>
            <person name="Liang C."/>
            <person name="Lipzen A."/>
            <person name="Lutzoni F."/>
            <person name="Magnuson J."/>
            <person name="Mondo S."/>
            <person name="Nolan M."/>
            <person name="Ohm R."/>
            <person name="Pangilinan J."/>
            <person name="Park H.-J."/>
            <person name="Ramirez L."/>
            <person name="Alfaro M."/>
            <person name="Sun H."/>
            <person name="Tritt A."/>
            <person name="Yoshinaga Y."/>
            <person name="Zwiers L.-H."/>
            <person name="Turgeon B."/>
            <person name="Goodwin S."/>
            <person name="Spatafora J."/>
            <person name="Crous P."/>
            <person name="Grigoriev I."/>
        </authorList>
    </citation>
    <scope>NUCLEOTIDE SEQUENCE</scope>
    <source>
        <strain evidence="11">Tuck. ex Michener</strain>
    </source>
</reference>
<evidence type="ECO:0000256" key="4">
    <source>
        <dbReference type="ARBA" id="ARBA00023015"/>
    </source>
</evidence>
<evidence type="ECO:0000256" key="1">
    <source>
        <dbReference type="ARBA" id="ARBA00004049"/>
    </source>
</evidence>
<sequence length="249" mass="28223">MNNLQLDQMWDDGSDIHSKRSWSDLTDVIILSEPELSAYTSSTAQRDFDFLSTDQSNAIYGSCESPPPPPSSHVPLPSISASPTVISSPDLSPVPMHDYSSSFNTSPVRSTHEEMKMESQKNNSRSSARRRDQNRAAQRAFRERREQHLKSLEARVHGTEERYRELQRSYQKLEGIHHEAKQTIERQTIELSVFRSIVKCNHRSCECINNGSINNGEAEPCISNVASKEPLQGNDCTKMKEERSSLQND</sequence>
<dbReference type="AlphaFoldDB" id="A0A6A6HFP6"/>
<feature type="region of interest" description="Disordered" evidence="9">
    <location>
        <begin position="57"/>
        <end position="152"/>
    </location>
</feature>
<feature type="compositionally biased region" description="Basic and acidic residues" evidence="9">
    <location>
        <begin position="129"/>
        <end position="152"/>
    </location>
</feature>
<comment type="subcellular location">
    <subcellularLocation>
        <location evidence="2">Nucleus</location>
    </subcellularLocation>
</comment>
<keyword evidence="5" id="KW-0238">DNA-binding</keyword>
<evidence type="ECO:0000256" key="9">
    <source>
        <dbReference type="SAM" id="MobiDB-lite"/>
    </source>
</evidence>
<gene>
    <name evidence="11" type="ORF">EV356DRAFT_497667</name>
</gene>
<evidence type="ECO:0000256" key="5">
    <source>
        <dbReference type="ARBA" id="ARBA00023125"/>
    </source>
</evidence>
<feature type="compositionally biased region" description="Polar residues" evidence="9">
    <location>
        <begin position="99"/>
        <end position="109"/>
    </location>
</feature>
<evidence type="ECO:0000313" key="12">
    <source>
        <dbReference type="Proteomes" id="UP000800092"/>
    </source>
</evidence>
<dbReference type="PROSITE" id="PS00036">
    <property type="entry name" value="BZIP_BASIC"/>
    <property type="match status" value="1"/>
</dbReference>
<dbReference type="PANTHER" id="PTHR40621">
    <property type="entry name" value="TRANSCRIPTION FACTOR KAPC-RELATED"/>
    <property type="match status" value="1"/>
</dbReference>
<organism evidence="11 12">
    <name type="scientific">Viridothelium virens</name>
    <name type="common">Speckled blister lichen</name>
    <name type="synonym">Trypethelium virens</name>
    <dbReference type="NCBI Taxonomy" id="1048519"/>
    <lineage>
        <taxon>Eukaryota</taxon>
        <taxon>Fungi</taxon>
        <taxon>Dikarya</taxon>
        <taxon>Ascomycota</taxon>
        <taxon>Pezizomycotina</taxon>
        <taxon>Dothideomycetes</taxon>
        <taxon>Dothideomycetes incertae sedis</taxon>
        <taxon>Trypetheliales</taxon>
        <taxon>Trypetheliaceae</taxon>
        <taxon>Viridothelium</taxon>
    </lineage>
</organism>
<name>A0A6A6HFP6_VIRVR</name>
<evidence type="ECO:0000256" key="3">
    <source>
        <dbReference type="ARBA" id="ARBA00007163"/>
    </source>
</evidence>
<feature type="compositionally biased region" description="Polar residues" evidence="9">
    <location>
        <begin position="81"/>
        <end position="90"/>
    </location>
</feature>
<keyword evidence="4" id="KW-0805">Transcription regulation</keyword>
<comment type="function">
    <text evidence="1">Putative transcription factor.</text>
</comment>
<comment type="similarity">
    <text evidence="3">Belongs to the bZIP family.</text>
</comment>
<proteinExistence type="inferred from homology"/>
<accession>A0A6A6HFP6</accession>
<protein>
    <recommendedName>
        <fullName evidence="8">Putative transcription factor kapC</fullName>
    </recommendedName>
</protein>
<dbReference type="EMBL" id="ML991783">
    <property type="protein sequence ID" value="KAF2236771.1"/>
    <property type="molecule type" value="Genomic_DNA"/>
</dbReference>
<dbReference type="GO" id="GO:0000976">
    <property type="term" value="F:transcription cis-regulatory region binding"/>
    <property type="evidence" value="ECO:0007669"/>
    <property type="project" value="InterPro"/>
</dbReference>
<dbReference type="Proteomes" id="UP000800092">
    <property type="component" value="Unassembled WGS sequence"/>
</dbReference>
<dbReference type="GO" id="GO:0001228">
    <property type="term" value="F:DNA-binding transcription activator activity, RNA polymerase II-specific"/>
    <property type="evidence" value="ECO:0007669"/>
    <property type="project" value="TreeGrafter"/>
</dbReference>
<keyword evidence="7" id="KW-0539">Nucleus</keyword>
<dbReference type="CDD" id="cd14688">
    <property type="entry name" value="bZIP_YAP"/>
    <property type="match status" value="1"/>
</dbReference>
<keyword evidence="12" id="KW-1185">Reference proteome</keyword>
<evidence type="ECO:0000256" key="8">
    <source>
        <dbReference type="ARBA" id="ARBA00044067"/>
    </source>
</evidence>
<dbReference type="OrthoDB" id="10513942at2759"/>
<dbReference type="GO" id="GO:0090575">
    <property type="term" value="C:RNA polymerase II transcription regulator complex"/>
    <property type="evidence" value="ECO:0007669"/>
    <property type="project" value="TreeGrafter"/>
</dbReference>
<dbReference type="Gene3D" id="1.20.5.170">
    <property type="match status" value="1"/>
</dbReference>
<evidence type="ECO:0000256" key="7">
    <source>
        <dbReference type="ARBA" id="ARBA00023242"/>
    </source>
</evidence>
<evidence type="ECO:0000256" key="6">
    <source>
        <dbReference type="ARBA" id="ARBA00023163"/>
    </source>
</evidence>
<feature type="region of interest" description="Disordered" evidence="9">
    <location>
        <begin position="227"/>
        <end position="249"/>
    </location>
</feature>
<evidence type="ECO:0000259" key="10">
    <source>
        <dbReference type="PROSITE" id="PS00036"/>
    </source>
</evidence>
<dbReference type="InterPro" id="IPR050936">
    <property type="entry name" value="AP-1-like"/>
</dbReference>
<evidence type="ECO:0000256" key="2">
    <source>
        <dbReference type="ARBA" id="ARBA00004123"/>
    </source>
</evidence>
<feature type="compositionally biased region" description="Basic and acidic residues" evidence="9">
    <location>
        <begin position="110"/>
        <end position="119"/>
    </location>
</feature>
<dbReference type="InterPro" id="IPR004827">
    <property type="entry name" value="bZIP"/>
</dbReference>
<dbReference type="InterPro" id="IPR046347">
    <property type="entry name" value="bZIP_sf"/>
</dbReference>
<evidence type="ECO:0000313" key="11">
    <source>
        <dbReference type="EMBL" id="KAF2236771.1"/>
    </source>
</evidence>
<feature type="compositionally biased region" description="Basic and acidic residues" evidence="9">
    <location>
        <begin position="237"/>
        <end position="249"/>
    </location>
</feature>
<feature type="domain" description="BZIP" evidence="10">
    <location>
        <begin position="129"/>
        <end position="144"/>
    </location>
</feature>
<keyword evidence="6" id="KW-0804">Transcription</keyword>